<organism evidence="1 2">
    <name type="scientific">Ammonicoccus fulvus</name>
    <dbReference type="NCBI Taxonomy" id="3138240"/>
    <lineage>
        <taxon>Bacteria</taxon>
        <taxon>Bacillati</taxon>
        <taxon>Actinomycetota</taxon>
        <taxon>Actinomycetes</taxon>
        <taxon>Propionibacteriales</taxon>
        <taxon>Propionibacteriaceae</taxon>
        <taxon>Ammonicoccus</taxon>
    </lineage>
</organism>
<evidence type="ECO:0000313" key="2">
    <source>
        <dbReference type="Proteomes" id="UP001442841"/>
    </source>
</evidence>
<accession>A0ABZ3FPB6</accession>
<dbReference type="InterPro" id="IPR046040">
    <property type="entry name" value="DUF5998"/>
</dbReference>
<dbReference type="Pfam" id="PF19461">
    <property type="entry name" value="DUF5998"/>
    <property type="match status" value="1"/>
</dbReference>
<reference evidence="1 2" key="1">
    <citation type="submission" date="2024-04" db="EMBL/GenBank/DDBJ databases">
        <title>Isolation of an actinomycete strain from pig manure.</title>
        <authorList>
            <person name="Gong T."/>
            <person name="Yu Z."/>
            <person name="An M."/>
            <person name="Wei C."/>
            <person name="Yang W."/>
            <person name="Liu L."/>
        </authorList>
    </citation>
    <scope>NUCLEOTIDE SEQUENCE [LARGE SCALE GENOMIC DNA]</scope>
    <source>
        <strain evidence="1 2">ZF39</strain>
    </source>
</reference>
<sequence>MDFIKGRTAPGSDAAQRTALRADLQSCGYFPALVEDAVLLAVGAEDVVDFVVHHEPTFNRDEIRRHLTILVMTPTRLVVGHTDEQPPEGPGGVSSAATSTESINLAAINTVALTRVITEPERYQVGSPAYEAWLSVSWGAMRRIDLEPAGCADPNCEADHGLTGTMVPDDLIVRMSAAADGAERVTALIRFTTGLQQATGRGSVISRMGS</sequence>
<gene>
    <name evidence="1" type="ORF">AADG42_11485</name>
</gene>
<keyword evidence="2" id="KW-1185">Reference proteome</keyword>
<dbReference type="Proteomes" id="UP001442841">
    <property type="component" value="Chromosome"/>
</dbReference>
<dbReference type="RefSeq" id="WP_425309360.1">
    <property type="nucleotide sequence ID" value="NZ_CP154795.1"/>
</dbReference>
<dbReference type="EMBL" id="CP154795">
    <property type="protein sequence ID" value="XAN07901.1"/>
    <property type="molecule type" value="Genomic_DNA"/>
</dbReference>
<evidence type="ECO:0000313" key="1">
    <source>
        <dbReference type="EMBL" id="XAN07901.1"/>
    </source>
</evidence>
<protein>
    <submittedName>
        <fullName evidence="1">DUF5998 family protein</fullName>
    </submittedName>
</protein>
<name>A0ABZ3FPB6_9ACTN</name>
<proteinExistence type="predicted"/>